<dbReference type="SUPFAM" id="SSF57850">
    <property type="entry name" value="RING/U-box"/>
    <property type="match status" value="1"/>
</dbReference>
<keyword evidence="1" id="KW-0863">Zinc-finger</keyword>
<feature type="domain" description="RING-type" evidence="3">
    <location>
        <begin position="369"/>
        <end position="415"/>
    </location>
</feature>
<evidence type="ECO:0000256" key="1">
    <source>
        <dbReference type="PROSITE-ProRule" id="PRU00175"/>
    </source>
</evidence>
<dbReference type="Pfam" id="PF13920">
    <property type="entry name" value="zf-C3HC4_3"/>
    <property type="match status" value="1"/>
</dbReference>
<keyword evidence="1" id="KW-0862">Zinc</keyword>
<protein>
    <recommendedName>
        <fullName evidence="3">RING-type domain-containing protein</fullName>
    </recommendedName>
</protein>
<feature type="compositionally biased region" description="Polar residues" evidence="2">
    <location>
        <begin position="244"/>
        <end position="264"/>
    </location>
</feature>
<dbReference type="Gene3D" id="3.30.40.10">
    <property type="entry name" value="Zinc/RING finger domain, C3HC4 (zinc finger)"/>
    <property type="match status" value="1"/>
</dbReference>
<reference evidence="4 5" key="1">
    <citation type="submission" date="2024-07" db="EMBL/GenBank/DDBJ databases">
        <title>Section-level genome sequencing and comparative genomics of Aspergillus sections Usti and Cavernicolus.</title>
        <authorList>
            <consortium name="Lawrence Berkeley National Laboratory"/>
            <person name="Nybo J.L."/>
            <person name="Vesth T.C."/>
            <person name="Theobald S."/>
            <person name="Frisvad J.C."/>
            <person name="Larsen T.O."/>
            <person name="Kjaerboelling I."/>
            <person name="Rothschild-Mancinelli K."/>
            <person name="Lyhne E.K."/>
            <person name="Kogle M.E."/>
            <person name="Barry K."/>
            <person name="Clum A."/>
            <person name="Na H."/>
            <person name="Ledsgaard L."/>
            <person name="Lin J."/>
            <person name="Lipzen A."/>
            <person name="Kuo A."/>
            <person name="Riley R."/>
            <person name="Mondo S."/>
            <person name="Labutti K."/>
            <person name="Haridas S."/>
            <person name="Pangalinan J."/>
            <person name="Salamov A.A."/>
            <person name="Simmons B.A."/>
            <person name="Magnuson J.K."/>
            <person name="Chen J."/>
            <person name="Drula E."/>
            <person name="Henrissat B."/>
            <person name="Wiebenga A."/>
            <person name="Lubbers R.J."/>
            <person name="Gomes A.C."/>
            <person name="Makela M.R."/>
            <person name="Stajich J."/>
            <person name="Grigoriev I.V."/>
            <person name="Mortensen U.H."/>
            <person name="De Vries R.P."/>
            <person name="Baker S.E."/>
            <person name="Andersen M.R."/>
        </authorList>
    </citation>
    <scope>NUCLEOTIDE SEQUENCE [LARGE SCALE GENOMIC DNA]</scope>
    <source>
        <strain evidence="4 5">CBS 588.65</strain>
    </source>
</reference>
<proteinExistence type="predicted"/>
<evidence type="ECO:0000256" key="2">
    <source>
        <dbReference type="SAM" id="MobiDB-lite"/>
    </source>
</evidence>
<feature type="compositionally biased region" description="Polar residues" evidence="2">
    <location>
        <begin position="157"/>
        <end position="178"/>
    </location>
</feature>
<dbReference type="SMART" id="SM00184">
    <property type="entry name" value="RING"/>
    <property type="match status" value="1"/>
</dbReference>
<name>A0ABR4HCP4_9EURO</name>
<sequence>MNSDFHQPTVQDAGFQTSALPNASHYIDYTQPLDLSGSIYEFPSPTIGGQGYSLPQFGENPLVSSTGGMASAAGYSTAPFATSQNLGNATTAPANTSLSSFANFDNFTTFPPQWSRVAQTTSQQSFDASSYIAQLPANLQSIPFTYIAPYRTSLPAQLSVPPQGNRSNPAQHSAQTPAAPNAQPRMRAESSTTAHLAHLSHSPATPASSLSGSSLASSQQRRHQRTSSLASPPQFHSSRHYRSRSNTTHSRPQARPQSTATGGTVSIAPSMRGSLFHEPEHQPFTSSQTAQSTTVTAAPRRPDRSETRARRHAYLRNMHSSDVQAMYEETLRHASLYNASWGQKKGLDIPQEDRPEPKETEDLTLNMECKVCMAQLIDTVLLPCGHAILCRWCADQQFPSHKGNIKGKTPCPMCRETVRQRVRSFF</sequence>
<gene>
    <name evidence="4" type="ORF">BJX63DRAFT_432073</name>
</gene>
<keyword evidence="5" id="KW-1185">Reference proteome</keyword>
<feature type="region of interest" description="Disordered" evidence="2">
    <location>
        <begin position="157"/>
        <end position="309"/>
    </location>
</feature>
<comment type="caution">
    <text evidence="4">The sequence shown here is derived from an EMBL/GenBank/DDBJ whole genome shotgun (WGS) entry which is preliminary data.</text>
</comment>
<evidence type="ECO:0000313" key="4">
    <source>
        <dbReference type="EMBL" id="KAL2813258.1"/>
    </source>
</evidence>
<dbReference type="Proteomes" id="UP001610334">
    <property type="component" value="Unassembled WGS sequence"/>
</dbReference>
<dbReference type="PROSITE" id="PS50089">
    <property type="entry name" value="ZF_RING_2"/>
    <property type="match status" value="1"/>
</dbReference>
<evidence type="ECO:0000259" key="3">
    <source>
        <dbReference type="PROSITE" id="PS50089"/>
    </source>
</evidence>
<feature type="compositionally biased region" description="Low complexity" evidence="2">
    <location>
        <begin position="202"/>
        <end position="219"/>
    </location>
</feature>
<feature type="compositionally biased region" description="Low complexity" evidence="2">
    <location>
        <begin position="285"/>
        <end position="298"/>
    </location>
</feature>
<dbReference type="InterPro" id="IPR001841">
    <property type="entry name" value="Znf_RING"/>
</dbReference>
<dbReference type="InterPro" id="IPR013083">
    <property type="entry name" value="Znf_RING/FYVE/PHD"/>
</dbReference>
<accession>A0ABR4HCP4</accession>
<evidence type="ECO:0000313" key="5">
    <source>
        <dbReference type="Proteomes" id="UP001610334"/>
    </source>
</evidence>
<keyword evidence="1" id="KW-0479">Metal-binding</keyword>
<dbReference type="EMBL" id="JBFXLT010000041">
    <property type="protein sequence ID" value="KAL2813258.1"/>
    <property type="molecule type" value="Genomic_DNA"/>
</dbReference>
<organism evidence="4 5">
    <name type="scientific">Aspergillus granulosus</name>
    <dbReference type="NCBI Taxonomy" id="176169"/>
    <lineage>
        <taxon>Eukaryota</taxon>
        <taxon>Fungi</taxon>
        <taxon>Dikarya</taxon>
        <taxon>Ascomycota</taxon>
        <taxon>Pezizomycotina</taxon>
        <taxon>Eurotiomycetes</taxon>
        <taxon>Eurotiomycetidae</taxon>
        <taxon>Eurotiales</taxon>
        <taxon>Aspergillaceae</taxon>
        <taxon>Aspergillus</taxon>
        <taxon>Aspergillus subgen. Nidulantes</taxon>
    </lineage>
</organism>